<dbReference type="AlphaFoldDB" id="A0A1G6DU57"/>
<keyword evidence="2" id="KW-1185">Reference proteome</keyword>
<proteinExistence type="predicted"/>
<dbReference type="RefSeq" id="WP_090878798.1">
    <property type="nucleotide sequence ID" value="NZ_FMXQ01000008.1"/>
</dbReference>
<organism evidence="1 2">
    <name type="scientific">Bauldia litoralis</name>
    <dbReference type="NCBI Taxonomy" id="665467"/>
    <lineage>
        <taxon>Bacteria</taxon>
        <taxon>Pseudomonadati</taxon>
        <taxon>Pseudomonadota</taxon>
        <taxon>Alphaproteobacteria</taxon>
        <taxon>Hyphomicrobiales</taxon>
        <taxon>Kaistiaceae</taxon>
        <taxon>Bauldia</taxon>
    </lineage>
</organism>
<dbReference type="Proteomes" id="UP000199071">
    <property type="component" value="Unassembled WGS sequence"/>
</dbReference>
<gene>
    <name evidence="1" type="ORF">SAMN02982931_03781</name>
</gene>
<evidence type="ECO:0000313" key="2">
    <source>
        <dbReference type="Proteomes" id="UP000199071"/>
    </source>
</evidence>
<accession>A0A1G6DU57</accession>
<dbReference type="EMBL" id="FMXQ01000008">
    <property type="protein sequence ID" value="SDB48703.1"/>
    <property type="molecule type" value="Genomic_DNA"/>
</dbReference>
<name>A0A1G6DU57_9HYPH</name>
<reference evidence="1 2" key="1">
    <citation type="submission" date="2016-10" db="EMBL/GenBank/DDBJ databases">
        <authorList>
            <person name="de Groot N.N."/>
        </authorList>
    </citation>
    <scope>NUCLEOTIDE SEQUENCE [LARGE SCALE GENOMIC DNA]</scope>
    <source>
        <strain evidence="1 2">ATCC 35022</strain>
    </source>
</reference>
<evidence type="ECO:0000313" key="1">
    <source>
        <dbReference type="EMBL" id="SDB48703.1"/>
    </source>
</evidence>
<sequence length="88" mass="10141">MPTPDETTIREVLKKIADEHAKYALEFVAPNKLWLFMQDIIAEIEKYPSEEGAVIIEMIKAKFEEDYPNFTPHNFDDDELAAPAQEAE</sequence>
<protein>
    <submittedName>
        <fullName evidence="1">Uncharacterized protein</fullName>
    </submittedName>
</protein>
<dbReference type="STRING" id="665467.SAMN02982931_03781"/>